<dbReference type="Gene3D" id="2.60.40.2080">
    <property type="match status" value="2"/>
</dbReference>
<evidence type="ECO:0000313" key="10">
    <source>
        <dbReference type="Proteomes" id="UP000003477"/>
    </source>
</evidence>
<evidence type="ECO:0000256" key="7">
    <source>
        <dbReference type="SAM" id="MobiDB-lite"/>
    </source>
</evidence>
<dbReference type="InterPro" id="IPR050131">
    <property type="entry name" value="Peptidase_S8_subtilisin-like"/>
</dbReference>
<dbReference type="GeneID" id="88769526"/>
<dbReference type="InterPro" id="IPR000209">
    <property type="entry name" value="Peptidase_S8/S53_dom"/>
</dbReference>
<accession>G5JD25</accession>
<keyword evidence="4 5" id="KW-0720">Serine protease</keyword>
<evidence type="ECO:0000256" key="2">
    <source>
        <dbReference type="ARBA" id="ARBA00022670"/>
    </source>
</evidence>
<dbReference type="PROSITE" id="PS00138">
    <property type="entry name" value="SUBTILASE_SER"/>
    <property type="match status" value="1"/>
</dbReference>
<evidence type="ECO:0000256" key="6">
    <source>
        <dbReference type="RuleBase" id="RU003355"/>
    </source>
</evidence>
<dbReference type="Proteomes" id="UP000003477">
    <property type="component" value="Unassembled WGS sequence"/>
</dbReference>
<evidence type="ECO:0000256" key="1">
    <source>
        <dbReference type="ARBA" id="ARBA00011073"/>
    </source>
</evidence>
<organism evidence="9 10">
    <name type="scientific">Crocosphaera watsonii WH 0003</name>
    <dbReference type="NCBI Taxonomy" id="423471"/>
    <lineage>
        <taxon>Bacteria</taxon>
        <taxon>Bacillati</taxon>
        <taxon>Cyanobacteriota</taxon>
        <taxon>Cyanophyceae</taxon>
        <taxon>Oscillatoriophycideae</taxon>
        <taxon>Chroococcales</taxon>
        <taxon>Aphanothecaceae</taxon>
        <taxon>Crocosphaera</taxon>
    </lineage>
</organism>
<dbReference type="SUPFAM" id="SSF52743">
    <property type="entry name" value="Subtilisin-like"/>
    <property type="match status" value="1"/>
</dbReference>
<feature type="active site" description="Charge relay system" evidence="5">
    <location>
        <position position="21"/>
    </location>
</feature>
<comment type="similarity">
    <text evidence="1 5 6">Belongs to the peptidase S8 family.</text>
</comment>
<dbReference type="RefSeq" id="WP_007313084.1">
    <property type="nucleotide sequence ID" value="NZ_AESD01000823.1"/>
</dbReference>
<dbReference type="InterPro" id="IPR023828">
    <property type="entry name" value="Peptidase_S8_Ser-AS"/>
</dbReference>
<dbReference type="GO" id="GO:0004252">
    <property type="term" value="F:serine-type endopeptidase activity"/>
    <property type="evidence" value="ECO:0007669"/>
    <property type="project" value="UniProtKB-UniRule"/>
</dbReference>
<proteinExistence type="inferred from homology"/>
<dbReference type="AlphaFoldDB" id="G5JD25"/>
<dbReference type="GO" id="GO:0006508">
    <property type="term" value="P:proteolysis"/>
    <property type="evidence" value="ECO:0007669"/>
    <property type="project" value="UniProtKB-KW"/>
</dbReference>
<dbReference type="InterPro" id="IPR037221">
    <property type="entry name" value="H-type_lectin_dom_sf"/>
</dbReference>
<dbReference type="InterPro" id="IPR036852">
    <property type="entry name" value="Peptidase_S8/S53_dom_sf"/>
</dbReference>
<keyword evidence="3 5" id="KW-0378">Hydrolase</keyword>
<dbReference type="PRINTS" id="PR00723">
    <property type="entry name" value="SUBTILISIN"/>
</dbReference>
<dbReference type="Pfam" id="PF00082">
    <property type="entry name" value="Peptidase_S8"/>
    <property type="match status" value="1"/>
</dbReference>
<protein>
    <submittedName>
        <fullName evidence="9">Peptidase S8 and S53, subtilisin, kexin, sedolisin</fullName>
    </submittedName>
</protein>
<dbReference type="PROSITE" id="PS00137">
    <property type="entry name" value="SUBTILASE_HIS"/>
    <property type="match status" value="1"/>
</dbReference>
<evidence type="ECO:0000256" key="4">
    <source>
        <dbReference type="ARBA" id="ARBA00022825"/>
    </source>
</evidence>
<evidence type="ECO:0000256" key="5">
    <source>
        <dbReference type="PROSITE-ProRule" id="PRU01240"/>
    </source>
</evidence>
<name>G5JD25_CROWT</name>
<evidence type="ECO:0000259" key="8">
    <source>
        <dbReference type="Pfam" id="PF00082"/>
    </source>
</evidence>
<dbReference type="PROSITE" id="PS00136">
    <property type="entry name" value="SUBTILASE_ASP"/>
    <property type="match status" value="1"/>
</dbReference>
<feature type="domain" description="Peptidase S8/S53" evidence="8">
    <location>
        <begin position="12"/>
        <end position="272"/>
    </location>
</feature>
<gene>
    <name evidence="9" type="ORF">CWATWH0003_5324</name>
</gene>
<dbReference type="InterPro" id="IPR015500">
    <property type="entry name" value="Peptidase_S8_subtilisin-rel"/>
</dbReference>
<evidence type="ECO:0000313" key="9">
    <source>
        <dbReference type="EMBL" id="EHJ09909.1"/>
    </source>
</evidence>
<dbReference type="PANTHER" id="PTHR43806:SF11">
    <property type="entry name" value="CEREVISIN-RELATED"/>
    <property type="match status" value="1"/>
</dbReference>
<dbReference type="InterPro" id="IPR022398">
    <property type="entry name" value="Peptidase_S8_His-AS"/>
</dbReference>
<dbReference type="EMBL" id="AESD01000823">
    <property type="protein sequence ID" value="EHJ09909.1"/>
    <property type="molecule type" value="Genomic_DNA"/>
</dbReference>
<feature type="active site" description="Charge relay system" evidence="5">
    <location>
        <position position="73"/>
    </location>
</feature>
<comment type="caution">
    <text evidence="9">The sequence shown here is derived from an EMBL/GenBank/DDBJ whole genome shotgun (WGS) entry which is preliminary data.</text>
</comment>
<feature type="active site" description="Charge relay system" evidence="5">
    <location>
        <position position="237"/>
    </location>
</feature>
<evidence type="ECO:0000256" key="3">
    <source>
        <dbReference type="ARBA" id="ARBA00022801"/>
    </source>
</evidence>
<reference evidence="9 10" key="1">
    <citation type="journal article" date="2011" name="Front. Microbiol.">
        <title>Two Strains of Crocosphaera watsonii with Highly Conserved Genomes are Distinguished by Strain-Specific Features.</title>
        <authorList>
            <person name="Bench S.R."/>
            <person name="Ilikchyan I.N."/>
            <person name="Tripp H.J."/>
            <person name="Zehr J.P."/>
        </authorList>
    </citation>
    <scope>NUCLEOTIDE SEQUENCE [LARGE SCALE GENOMIC DNA]</scope>
    <source>
        <strain evidence="9 10">WH 0003</strain>
    </source>
</reference>
<keyword evidence="2 5" id="KW-0645">Protease</keyword>
<dbReference type="PROSITE" id="PS51892">
    <property type="entry name" value="SUBTILASE"/>
    <property type="match status" value="1"/>
</dbReference>
<feature type="region of interest" description="Disordered" evidence="7">
    <location>
        <begin position="50"/>
        <end position="83"/>
    </location>
</feature>
<dbReference type="Gene3D" id="3.40.50.200">
    <property type="entry name" value="Peptidase S8/S53 domain"/>
    <property type="match status" value="1"/>
</dbReference>
<dbReference type="InterPro" id="IPR023827">
    <property type="entry name" value="Peptidase_S8_Asp-AS"/>
</dbReference>
<dbReference type="PATRIC" id="fig|423471.3.peg.4974"/>
<dbReference type="PANTHER" id="PTHR43806">
    <property type="entry name" value="PEPTIDASE S8"/>
    <property type="match status" value="1"/>
</dbReference>
<sequence length="975" mass="105283">MVFSKNGQVIDGSGQSIVILDTGIDLDHPFFGPDQNNDGISDRIAAQSDFASKPYNGNPENNDDDDASDTNGHGSHVASIAASSDPNYPGIAPGADIIVLKIFDSNNSGNFLDIEQALQWVLANYQEYNIASVNMSLSTGGNHVNPTNFGIIGDELQQLAAANVIPVSAAGNTGKFGVSYPAANPYSLAVSSIDDYTNRKISSFSQHHPDLTDVFADGQGIRAANQNGGTTVKSGTSMAAPVVSGAIAVAQQLAEQELGRRLTFDEIKTLLAQGDDLLAPTKYEDDYQGKVLNIDNLGNAILAMAPSKPPQPPFSGVIAQVGRISDLNHNNQTILLDHTFTDPVIFAHTLSFNNGDPSIPRITDIQGGEFSLKLQEPENLDGTHINESLSFLALEKGIWELSDGTIIEVGTTTTDATTKSGWESITFNHDFANTPIVLTQVQTYNDPSFVRTRQNNISKNGFEVALEEQELNLNNTRGSETIAWMAISSGTGEWDGNAFMAGNTGDQVTDNWHTIDFGNTFNNLPQLFGNIASYDGPDSAGLRYQNLSNDTVEIKIEEDTSLDDETVHTTENIGFLAIEGTGTLTGETYISENHPNDQMIAQVGRISDLNHNNQTIVLDHTFTDPVIFAHTLSFNNGDPSIPRITDIQGGEFSLKLQEPENLDGTHINESLSFLALEKGIWELSDGTIIEVGTTTTDATTKSGWESITFNHDFANAPIVLTQVQTYNDPSFVRTRQNNISKNGFEVALEGQELNLNNARGSETIAWMAISSGTGEWDGNAFMAGNTGDQVTDNWHTIDFGNTFNNLPQLFGNIASYDGPDSAGLRYQNLSDDTVEIKIEEDTSLDDETVHTTENIGFLAIEGTGTLTGASFSPLTALIDNNIGTGDAEAFTLGDKSEAFYDNYGQQDYAEIFDFDTAQDVIQLHGIASDYSLRASPFSGNAQGIFLRVPGMEDELIGIVHNTSTLDLNSNNFVFV</sequence>